<keyword evidence="1" id="KW-1185">Reference proteome</keyword>
<dbReference type="RefSeq" id="XP_075103403.1">
    <property type="nucleotide sequence ID" value="XM_075247302.1"/>
</dbReference>
<accession>A0AC58U1Q7</accession>
<gene>
    <name evidence="2" type="primary">LOC142177990</name>
</gene>
<evidence type="ECO:0000313" key="2">
    <source>
        <dbReference type="RefSeq" id="XP_075103403.1"/>
    </source>
</evidence>
<organism evidence="1 2">
    <name type="scientific">Nicotiana tabacum</name>
    <name type="common">Common tobacco</name>
    <dbReference type="NCBI Taxonomy" id="4097"/>
    <lineage>
        <taxon>Eukaryota</taxon>
        <taxon>Viridiplantae</taxon>
        <taxon>Streptophyta</taxon>
        <taxon>Embryophyta</taxon>
        <taxon>Tracheophyta</taxon>
        <taxon>Spermatophyta</taxon>
        <taxon>Magnoliopsida</taxon>
        <taxon>eudicotyledons</taxon>
        <taxon>Gunneridae</taxon>
        <taxon>Pentapetalae</taxon>
        <taxon>asterids</taxon>
        <taxon>lamiids</taxon>
        <taxon>Solanales</taxon>
        <taxon>Solanaceae</taxon>
        <taxon>Nicotianoideae</taxon>
        <taxon>Nicotianeae</taxon>
        <taxon>Nicotiana</taxon>
    </lineage>
</organism>
<reference evidence="1" key="1">
    <citation type="journal article" date="2014" name="Nat. Commun.">
        <title>The tobacco genome sequence and its comparison with those of tomato and potato.</title>
        <authorList>
            <person name="Sierro N."/>
            <person name="Battey J.N."/>
            <person name="Ouadi S."/>
            <person name="Bakaher N."/>
            <person name="Bovet L."/>
            <person name="Willig A."/>
            <person name="Goepfert S."/>
            <person name="Peitsch M.C."/>
            <person name="Ivanov N.V."/>
        </authorList>
    </citation>
    <scope>NUCLEOTIDE SEQUENCE [LARGE SCALE GENOMIC DNA]</scope>
</reference>
<protein>
    <submittedName>
        <fullName evidence="2">Uncharacterized protein LOC142177990</fullName>
    </submittedName>
</protein>
<name>A0AC58U1Q7_TOBAC</name>
<reference evidence="2" key="2">
    <citation type="submission" date="2025-08" db="UniProtKB">
        <authorList>
            <consortium name="RefSeq"/>
        </authorList>
    </citation>
    <scope>IDENTIFICATION</scope>
    <source>
        <tissue evidence="2">Leaf</tissue>
    </source>
</reference>
<dbReference type="Proteomes" id="UP000790787">
    <property type="component" value="Chromosome 24"/>
</dbReference>
<sequence>MTTINSLIQKWKVDILCLQETKIEDWNIRMIRHLWGNRWVDWDERKVSGTRGVIVMIWDKRLWKKVDAHQGLYSMSCVYGPYSNPDREVMWSKIAGARGSWDEYWVLGDNFNICRFESERLNCIRRSGAMRIFSEVIQDLDVIALPMQWDHSTWSRGENCLQASRIDRFLICPEWNNSSRAVRQIVLPKGYTFTGSAYFILLQKLKSLKKDITTWNKEEFGKIETRKTKALDELMAFEQAIERRMLDKAKKMQWINVFNVGRSNSVNISHFLYTDDTLIFCGADRNQIARDPDSTILQCREGTLGTYYVEGTCKIGNLKS</sequence>
<proteinExistence type="predicted"/>
<evidence type="ECO:0000313" key="1">
    <source>
        <dbReference type="Proteomes" id="UP000790787"/>
    </source>
</evidence>